<dbReference type="AlphaFoldDB" id="A0A9J6R8Y9"/>
<evidence type="ECO:0000313" key="3">
    <source>
        <dbReference type="EMBL" id="MCZ0702130.1"/>
    </source>
</evidence>
<feature type="active site" description="Proton donor/acceptor" evidence="2">
    <location>
        <position position="114"/>
    </location>
</feature>
<dbReference type="RefSeq" id="WP_268778896.1">
    <property type="nucleotide sequence ID" value="NZ_JAPRAT010000003.1"/>
</dbReference>
<evidence type="ECO:0000256" key="2">
    <source>
        <dbReference type="PIRSR" id="PIRSR605754-1"/>
    </source>
</evidence>
<name>A0A9J6R8Y9_9BACI</name>
<evidence type="ECO:0000256" key="1">
    <source>
        <dbReference type="ARBA" id="ARBA00022801"/>
    </source>
</evidence>
<dbReference type="CDD" id="cd05828">
    <property type="entry name" value="Sortase_D_1"/>
    <property type="match status" value="1"/>
</dbReference>
<proteinExistence type="predicted"/>
<dbReference type="GO" id="GO:0016787">
    <property type="term" value="F:hydrolase activity"/>
    <property type="evidence" value="ECO:0007669"/>
    <property type="project" value="UniProtKB-KW"/>
</dbReference>
<comment type="caution">
    <text evidence="3">The sequence shown here is derived from an EMBL/GenBank/DDBJ whole genome shotgun (WGS) entry which is preliminary data.</text>
</comment>
<dbReference type="InterPro" id="IPR041999">
    <property type="entry name" value="Sortase_D_1"/>
</dbReference>
<organism evidence="3 4">
    <name type="scientific">Natronobacillus azotifigens</name>
    <dbReference type="NCBI Taxonomy" id="472978"/>
    <lineage>
        <taxon>Bacteria</taxon>
        <taxon>Bacillati</taxon>
        <taxon>Bacillota</taxon>
        <taxon>Bacilli</taxon>
        <taxon>Bacillales</taxon>
        <taxon>Bacillaceae</taxon>
        <taxon>Natronobacillus</taxon>
    </lineage>
</organism>
<reference evidence="3" key="1">
    <citation type="submission" date="2022-11" db="EMBL/GenBank/DDBJ databases">
        <title>WGS of Natronobacillus azotifigens 24KS-1, an anaerobic diazotrophic haloalkaliphile from soda-rich habitats.</title>
        <authorList>
            <person name="Sorokin D.Y."/>
            <person name="Merkel A.Y."/>
        </authorList>
    </citation>
    <scope>NUCLEOTIDE SEQUENCE</scope>
    <source>
        <strain evidence="3">24KS-1</strain>
    </source>
</reference>
<dbReference type="NCBIfam" id="NF033746">
    <property type="entry name" value="class_D_sortase"/>
    <property type="match status" value="1"/>
</dbReference>
<dbReference type="NCBIfam" id="TIGR01076">
    <property type="entry name" value="sortase_fam"/>
    <property type="match status" value="1"/>
</dbReference>
<evidence type="ECO:0000313" key="4">
    <source>
        <dbReference type="Proteomes" id="UP001084197"/>
    </source>
</evidence>
<dbReference type="EMBL" id="JAPRAT010000003">
    <property type="protein sequence ID" value="MCZ0702130.1"/>
    <property type="molecule type" value="Genomic_DNA"/>
</dbReference>
<dbReference type="Pfam" id="PF04203">
    <property type="entry name" value="Sortase"/>
    <property type="match status" value="1"/>
</dbReference>
<feature type="active site" description="Acyl-thioester intermediate" evidence="2">
    <location>
        <position position="172"/>
    </location>
</feature>
<gene>
    <name evidence="3" type="ORF">OWO01_02760</name>
</gene>
<dbReference type="Gene3D" id="2.40.260.10">
    <property type="entry name" value="Sortase"/>
    <property type="match status" value="1"/>
</dbReference>
<dbReference type="Proteomes" id="UP001084197">
    <property type="component" value="Unassembled WGS sequence"/>
</dbReference>
<protein>
    <submittedName>
        <fullName evidence="3">Class D sortase</fullName>
    </submittedName>
</protein>
<dbReference type="InterPro" id="IPR005754">
    <property type="entry name" value="Sortase"/>
</dbReference>
<keyword evidence="1" id="KW-0378">Hydrolase</keyword>
<accession>A0A9J6R8Y9</accession>
<dbReference type="InterPro" id="IPR023365">
    <property type="entry name" value="Sortase_dom-sf"/>
</dbReference>
<dbReference type="SUPFAM" id="SSF63817">
    <property type="entry name" value="Sortase"/>
    <property type="match status" value="1"/>
</dbReference>
<keyword evidence="4" id="KW-1185">Reference proteome</keyword>
<dbReference type="InterPro" id="IPR053525">
    <property type="entry name" value="Sortase_D"/>
</dbReference>
<sequence>MKKIAIVFILIGIAFLSVGGYQYFRLQAMEKESYIAAQELIENSPQRNKDAKNAELAAFEPEQGDIIGILEMESIDGSFPIVEGTDDEDLDKGVGHFINSAFPGENDQIVLSGHRDTVFRRLGEVEIGDTFTLKLPYGDFTYEMVDYKIVDKDDRTVITSTAPNEELILTTCYPFSFVGSAPERYVVYAVPVEGEVSDEKESTND</sequence>